<reference evidence="1 2" key="1">
    <citation type="submission" date="2023-03" db="EMBL/GenBank/DDBJ databases">
        <title>Draft genome sequence of the bacteria which degrade cell wall of Tricholomamatutake.</title>
        <authorList>
            <person name="Konishi Y."/>
            <person name="Fukuta Y."/>
            <person name="Shirasaka N."/>
        </authorList>
    </citation>
    <scope>NUCLEOTIDE SEQUENCE [LARGE SCALE GENOMIC DNA]</scope>
    <source>
        <strain evidence="2">mu1</strain>
    </source>
</reference>
<sequence length="99" mass="11689">MLHSLLVIYDTNRIIVKLNMRKLLIKWEKFSSRGDWEMVLTFECECGNKTGLFATGDRDETGREFIELEDDDRLTYIVGEDGVLFKCKFCGYTYRMDKL</sequence>
<comment type="caution">
    <text evidence="1">The sequence shown here is derived from an EMBL/GenBank/DDBJ whole genome shotgun (WGS) entry which is preliminary data.</text>
</comment>
<evidence type="ECO:0000313" key="2">
    <source>
        <dbReference type="Proteomes" id="UP001157114"/>
    </source>
</evidence>
<organism evidence="1 2">
    <name type="scientific">Paenibacillus glycanilyticus</name>
    <dbReference type="NCBI Taxonomy" id="126569"/>
    <lineage>
        <taxon>Bacteria</taxon>
        <taxon>Bacillati</taxon>
        <taxon>Bacillota</taxon>
        <taxon>Bacilli</taxon>
        <taxon>Bacillales</taxon>
        <taxon>Paenibacillaceae</taxon>
        <taxon>Paenibacillus</taxon>
    </lineage>
</organism>
<keyword evidence="2" id="KW-1185">Reference proteome</keyword>
<dbReference type="Proteomes" id="UP001157114">
    <property type="component" value="Unassembled WGS sequence"/>
</dbReference>
<dbReference type="EMBL" id="BSSQ01000025">
    <property type="protein sequence ID" value="GLX71034.1"/>
    <property type="molecule type" value="Genomic_DNA"/>
</dbReference>
<protein>
    <submittedName>
        <fullName evidence="1">Uncharacterized protein</fullName>
    </submittedName>
</protein>
<accession>A0ABQ6GJC8</accession>
<proteinExistence type="predicted"/>
<gene>
    <name evidence="1" type="ORF">MU1_53820</name>
</gene>
<evidence type="ECO:0000313" key="1">
    <source>
        <dbReference type="EMBL" id="GLX71034.1"/>
    </source>
</evidence>
<name>A0ABQ6GJC8_9BACL</name>